<dbReference type="Proteomes" id="UP000315496">
    <property type="component" value="Chromosome 2"/>
</dbReference>
<evidence type="ECO:0000313" key="2">
    <source>
        <dbReference type="EMBL" id="TNJ28474.1"/>
    </source>
</evidence>
<evidence type="ECO:0000313" key="3">
    <source>
        <dbReference type="Proteomes" id="UP000315496"/>
    </source>
</evidence>
<name>A0A4Z1SRE0_GIAMU</name>
<dbReference type="AlphaFoldDB" id="A0A4Z1SRE0"/>
<gene>
    <name evidence="2" type="ORF">GMRT_12606</name>
</gene>
<feature type="region of interest" description="Disordered" evidence="1">
    <location>
        <begin position="208"/>
        <end position="256"/>
    </location>
</feature>
<evidence type="ECO:0000256" key="1">
    <source>
        <dbReference type="SAM" id="MobiDB-lite"/>
    </source>
</evidence>
<accession>A0A4Z1SRE0</accession>
<keyword evidence="3" id="KW-1185">Reference proteome</keyword>
<feature type="compositionally biased region" description="Low complexity" evidence="1">
    <location>
        <begin position="129"/>
        <end position="141"/>
    </location>
</feature>
<proteinExistence type="predicted"/>
<dbReference type="VEuPathDB" id="GiardiaDB:GMRT_12606"/>
<feature type="region of interest" description="Disordered" evidence="1">
    <location>
        <begin position="116"/>
        <end position="141"/>
    </location>
</feature>
<protein>
    <submittedName>
        <fullName evidence="2">Uncharacterized protein</fullName>
    </submittedName>
</protein>
<sequence length="256" mass="27550">MSVCRYPLRGQVQSYPVTRAHASLIMGKASRGFLHLSPEILEFESSAFCLSIPLRNIQDVDIHGTNVVISFVAFADGTVQHATFCVSDTAFQQFQGQLDEGLPKQRTLGPARSWDEVEKGEVTSHDMTKSIPSLNLSSNSSTSSIRQVTSKSFSTKGGIIKSPAYVPPSSSSFDSMSKTAYMPPKTNIPATMAATTIFGGRGKWRDNERVEESSVDTTTTIHPKSGATGGGKGPITDAPDLEPMDTEETVFPTALP</sequence>
<comment type="caution">
    <text evidence="2">The sequence shown here is derived from an EMBL/GenBank/DDBJ whole genome shotgun (WGS) entry which is preliminary data.</text>
</comment>
<organism evidence="2 3">
    <name type="scientific">Giardia muris</name>
    <dbReference type="NCBI Taxonomy" id="5742"/>
    <lineage>
        <taxon>Eukaryota</taxon>
        <taxon>Metamonada</taxon>
        <taxon>Diplomonadida</taxon>
        <taxon>Hexamitidae</taxon>
        <taxon>Giardiinae</taxon>
        <taxon>Giardia</taxon>
    </lineage>
</organism>
<feature type="compositionally biased region" description="Basic and acidic residues" evidence="1">
    <location>
        <begin position="116"/>
        <end position="128"/>
    </location>
</feature>
<reference evidence="2 3" key="1">
    <citation type="submission" date="2019-05" db="EMBL/GenBank/DDBJ databases">
        <title>The compact genome of Giardia muris reveals important steps in the evolution of intestinal protozoan parasites.</title>
        <authorList>
            <person name="Xu F."/>
            <person name="Jimenez-Gonzalez A."/>
            <person name="Einarsson E."/>
            <person name="Astvaldsson A."/>
            <person name="Peirasmaki D."/>
            <person name="Eckmann L."/>
            <person name="Andersson J.O."/>
            <person name="Svard S.G."/>
            <person name="Jerlstrom-Hultqvist J."/>
        </authorList>
    </citation>
    <scope>NUCLEOTIDE SEQUENCE [LARGE SCALE GENOMIC DNA]</scope>
    <source>
        <strain evidence="2 3">Roberts-Thomson</strain>
    </source>
</reference>
<dbReference type="EMBL" id="VDLU01000002">
    <property type="protein sequence ID" value="TNJ28474.1"/>
    <property type="molecule type" value="Genomic_DNA"/>
</dbReference>
<feature type="compositionally biased region" description="Acidic residues" evidence="1">
    <location>
        <begin position="239"/>
        <end position="248"/>
    </location>
</feature>